<gene>
    <name evidence="3" type="ORF">E0W69_007770</name>
</gene>
<dbReference type="RefSeq" id="WP_131329452.1">
    <property type="nucleotide sequence ID" value="NZ_CP044016.1"/>
</dbReference>
<dbReference type="KEGG" id="arac:E0W69_007770"/>
<dbReference type="PANTHER" id="PTHR43625:SF40">
    <property type="entry name" value="ALDO-KETO REDUCTASE YAKC [NADP(+)]"/>
    <property type="match status" value="1"/>
</dbReference>
<dbReference type="InterPro" id="IPR036812">
    <property type="entry name" value="NAD(P)_OxRdtase_dom_sf"/>
</dbReference>
<dbReference type="Pfam" id="PF00248">
    <property type="entry name" value="Aldo_ket_red"/>
    <property type="match status" value="1"/>
</dbReference>
<dbReference type="InterPro" id="IPR050791">
    <property type="entry name" value="Aldo-Keto_reductase"/>
</dbReference>
<dbReference type="Gene3D" id="3.20.20.100">
    <property type="entry name" value="NADP-dependent oxidoreductase domain"/>
    <property type="match status" value="1"/>
</dbReference>
<organism evidence="3 4">
    <name type="scientific">Rhizosphaericola mali</name>
    <dbReference type="NCBI Taxonomy" id="2545455"/>
    <lineage>
        <taxon>Bacteria</taxon>
        <taxon>Pseudomonadati</taxon>
        <taxon>Bacteroidota</taxon>
        <taxon>Chitinophagia</taxon>
        <taxon>Chitinophagales</taxon>
        <taxon>Chitinophagaceae</taxon>
        <taxon>Rhizosphaericola</taxon>
    </lineage>
</organism>
<sequence length="293" mass="32952">MSIKKTITIGANTTYPLTVKRFGYGTMRLTGEQVWGEPENRDEALAILKATSDNGIQFIDTADFYGADVTNRLIAEALYPYNKDVLICTKVGVARGADKSWQVYDKPDNLRASIEKNLQTLKTEQIQLVHFRVMPGSATPFETSLQTMFEMQREGKILHIGLSNVSKEELEIALQMGNIATVENVFGYEQRNSFTTGGMELRGMHEVLDTCVKEHIVMIPFFSLQTSLHNKENKITVIAQKYGVTNAQVNLAWALHFNDLILPIPGTSKLTHFHENCKAFDLELSKEDLQFLG</sequence>
<evidence type="ECO:0000313" key="3">
    <source>
        <dbReference type="EMBL" id="QES88561.1"/>
    </source>
</evidence>
<dbReference type="OrthoDB" id="9773828at2"/>
<accession>A0A5P2GAI1</accession>
<dbReference type="PANTHER" id="PTHR43625">
    <property type="entry name" value="AFLATOXIN B1 ALDEHYDE REDUCTASE"/>
    <property type="match status" value="1"/>
</dbReference>
<proteinExistence type="predicted"/>
<feature type="domain" description="NADP-dependent oxidoreductase" evidence="2">
    <location>
        <begin position="23"/>
        <end position="290"/>
    </location>
</feature>
<evidence type="ECO:0000256" key="1">
    <source>
        <dbReference type="ARBA" id="ARBA00023002"/>
    </source>
</evidence>
<evidence type="ECO:0000313" key="4">
    <source>
        <dbReference type="Proteomes" id="UP000292424"/>
    </source>
</evidence>
<keyword evidence="4" id="KW-1185">Reference proteome</keyword>
<dbReference type="GO" id="GO:0005737">
    <property type="term" value="C:cytoplasm"/>
    <property type="evidence" value="ECO:0007669"/>
    <property type="project" value="TreeGrafter"/>
</dbReference>
<dbReference type="EMBL" id="CP044016">
    <property type="protein sequence ID" value="QES88561.1"/>
    <property type="molecule type" value="Genomic_DNA"/>
</dbReference>
<evidence type="ECO:0000259" key="2">
    <source>
        <dbReference type="Pfam" id="PF00248"/>
    </source>
</evidence>
<dbReference type="AlphaFoldDB" id="A0A5P2GAI1"/>
<reference evidence="3 4" key="1">
    <citation type="submission" date="2019-09" db="EMBL/GenBank/DDBJ databases">
        <title>Complete genome sequence of Arachidicoccus sp. B3-10 isolated from apple orchard soil.</title>
        <authorList>
            <person name="Kim H.S."/>
            <person name="Han K.-I."/>
            <person name="Suh M.K."/>
            <person name="Lee K.C."/>
            <person name="Eom M.K."/>
            <person name="Kim J.-S."/>
            <person name="Kang S.W."/>
            <person name="Sin Y."/>
            <person name="Lee J.-S."/>
        </authorList>
    </citation>
    <scope>NUCLEOTIDE SEQUENCE [LARGE SCALE GENOMIC DNA]</scope>
    <source>
        <strain evidence="3 4">B3-10</strain>
    </source>
</reference>
<protein>
    <submittedName>
        <fullName evidence="3">Aldo/keto reductase</fullName>
    </submittedName>
</protein>
<dbReference type="GO" id="GO:0016491">
    <property type="term" value="F:oxidoreductase activity"/>
    <property type="evidence" value="ECO:0007669"/>
    <property type="project" value="UniProtKB-KW"/>
</dbReference>
<keyword evidence="1" id="KW-0560">Oxidoreductase</keyword>
<dbReference type="Proteomes" id="UP000292424">
    <property type="component" value="Chromosome"/>
</dbReference>
<name>A0A5P2GAI1_9BACT</name>
<dbReference type="SUPFAM" id="SSF51430">
    <property type="entry name" value="NAD(P)-linked oxidoreductase"/>
    <property type="match status" value="1"/>
</dbReference>
<dbReference type="CDD" id="cd19088">
    <property type="entry name" value="AKR_AKR13B1"/>
    <property type="match status" value="1"/>
</dbReference>
<dbReference type="InterPro" id="IPR023210">
    <property type="entry name" value="NADP_OxRdtase_dom"/>
</dbReference>